<evidence type="ECO:0000256" key="1">
    <source>
        <dbReference type="ARBA" id="ARBA00023125"/>
    </source>
</evidence>
<dbReference type="Pfam" id="PF00440">
    <property type="entry name" value="TetR_N"/>
    <property type="match status" value="1"/>
</dbReference>
<evidence type="ECO:0000259" key="3">
    <source>
        <dbReference type="PROSITE" id="PS50977"/>
    </source>
</evidence>
<evidence type="ECO:0000313" key="4">
    <source>
        <dbReference type="EMBL" id="MFC6386704.1"/>
    </source>
</evidence>
<feature type="domain" description="HTH tetR-type" evidence="3">
    <location>
        <begin position="10"/>
        <end position="70"/>
    </location>
</feature>
<protein>
    <submittedName>
        <fullName evidence="4">TetR/AcrR family transcriptional regulator</fullName>
    </submittedName>
</protein>
<gene>
    <name evidence="4" type="ORF">ACFP7A_08820</name>
</gene>
<dbReference type="PANTHER" id="PTHR43479">
    <property type="entry name" value="ACREF/ENVCD OPERON REPRESSOR-RELATED"/>
    <property type="match status" value="1"/>
</dbReference>
<dbReference type="InterPro" id="IPR050624">
    <property type="entry name" value="HTH-type_Tx_Regulator"/>
</dbReference>
<name>A0ABW1WHL0_9BACL</name>
<dbReference type="Proteomes" id="UP001596267">
    <property type="component" value="Unassembled WGS sequence"/>
</dbReference>
<evidence type="ECO:0000256" key="2">
    <source>
        <dbReference type="PROSITE-ProRule" id="PRU00335"/>
    </source>
</evidence>
<evidence type="ECO:0000313" key="5">
    <source>
        <dbReference type="Proteomes" id="UP001596267"/>
    </source>
</evidence>
<dbReference type="RefSeq" id="WP_253076983.1">
    <property type="nucleotide sequence ID" value="NZ_JAMXWN010000013.1"/>
</dbReference>
<dbReference type="SUPFAM" id="SSF46689">
    <property type="entry name" value="Homeodomain-like"/>
    <property type="match status" value="1"/>
</dbReference>
<dbReference type="PANTHER" id="PTHR43479:SF11">
    <property type="entry name" value="ACREF_ENVCD OPERON REPRESSOR-RELATED"/>
    <property type="match status" value="1"/>
</dbReference>
<accession>A0ABW1WHL0</accession>
<dbReference type="Gene3D" id="1.10.357.10">
    <property type="entry name" value="Tetracycline Repressor, domain 2"/>
    <property type="match status" value="1"/>
</dbReference>
<dbReference type="InterPro" id="IPR001647">
    <property type="entry name" value="HTH_TetR"/>
</dbReference>
<dbReference type="InterPro" id="IPR009057">
    <property type="entry name" value="Homeodomain-like_sf"/>
</dbReference>
<dbReference type="PROSITE" id="PS50977">
    <property type="entry name" value="HTH_TETR_2"/>
    <property type="match status" value="1"/>
</dbReference>
<dbReference type="PRINTS" id="PR00455">
    <property type="entry name" value="HTHTETR"/>
</dbReference>
<feature type="DNA-binding region" description="H-T-H motif" evidence="2">
    <location>
        <begin position="33"/>
        <end position="52"/>
    </location>
</feature>
<comment type="caution">
    <text evidence="4">The sequence shown here is derived from an EMBL/GenBank/DDBJ whole genome shotgun (WGS) entry which is preliminary data.</text>
</comment>
<proteinExistence type="predicted"/>
<dbReference type="EMBL" id="JBHSTQ010000007">
    <property type="protein sequence ID" value="MFC6386704.1"/>
    <property type="molecule type" value="Genomic_DNA"/>
</dbReference>
<sequence length="209" mass="24325">MSKLSQQHSERTKNELLKAAARLFTEKGYNAVTIREIARNAGCSHTTLYIYFKDKEALLYALSEPSLTHLKAQLEHVLSQKNNQSEQKLISFCLLFIHFCLRHRNMYRIFFETKPSRVDEAHPEIEINKIRIEIFQLLKQALCECLPNNVSDSAQLSYSRILFYLIRGIIGTYMESEETVEALSQRLTPTFIEAFDVLLTGFTRRVEKE</sequence>
<organism evidence="4 5">
    <name type="scientific">Sporolactobacillus kofuensis</name>
    <dbReference type="NCBI Taxonomy" id="269672"/>
    <lineage>
        <taxon>Bacteria</taxon>
        <taxon>Bacillati</taxon>
        <taxon>Bacillota</taxon>
        <taxon>Bacilli</taxon>
        <taxon>Bacillales</taxon>
        <taxon>Sporolactobacillaceae</taxon>
        <taxon>Sporolactobacillus</taxon>
    </lineage>
</organism>
<keyword evidence="5" id="KW-1185">Reference proteome</keyword>
<keyword evidence="1 2" id="KW-0238">DNA-binding</keyword>
<reference evidence="5" key="1">
    <citation type="journal article" date="2019" name="Int. J. Syst. Evol. Microbiol.">
        <title>The Global Catalogue of Microorganisms (GCM) 10K type strain sequencing project: providing services to taxonomists for standard genome sequencing and annotation.</title>
        <authorList>
            <consortium name="The Broad Institute Genomics Platform"/>
            <consortium name="The Broad Institute Genome Sequencing Center for Infectious Disease"/>
            <person name="Wu L."/>
            <person name="Ma J."/>
        </authorList>
    </citation>
    <scope>NUCLEOTIDE SEQUENCE [LARGE SCALE GENOMIC DNA]</scope>
    <source>
        <strain evidence="5">CCUG 42001</strain>
    </source>
</reference>